<dbReference type="EMBL" id="BTSX01000004">
    <property type="protein sequence ID" value="GMS91754.1"/>
    <property type="molecule type" value="Genomic_DNA"/>
</dbReference>
<keyword evidence="1" id="KW-0812">Transmembrane</keyword>
<keyword evidence="1" id="KW-0472">Membrane</keyword>
<reference evidence="2" key="1">
    <citation type="submission" date="2023-10" db="EMBL/GenBank/DDBJ databases">
        <title>Genome assembly of Pristionchus species.</title>
        <authorList>
            <person name="Yoshida K."/>
            <person name="Sommer R.J."/>
        </authorList>
    </citation>
    <scope>NUCLEOTIDE SEQUENCE</scope>
    <source>
        <strain evidence="2">RS0144</strain>
    </source>
</reference>
<feature type="transmembrane region" description="Helical" evidence="1">
    <location>
        <begin position="6"/>
        <end position="27"/>
    </location>
</feature>
<name>A0AAV5TDA4_9BILA</name>
<sequence>SHHSLMQLLTFILLYSSFISVQPWVIYRKEKKQGMMQQVDKHVASSNAPLYEMSKARSERMIEPQFKESFKFVGEGTSNTTWYVDGKDFDIVSQELSKEEITEVRKIIIGMCINLLSTKP</sequence>
<evidence type="ECO:0000313" key="2">
    <source>
        <dbReference type="EMBL" id="GMS91754.1"/>
    </source>
</evidence>
<keyword evidence="1" id="KW-1133">Transmembrane helix</keyword>
<organism evidence="2 3">
    <name type="scientific">Pristionchus entomophagus</name>
    <dbReference type="NCBI Taxonomy" id="358040"/>
    <lineage>
        <taxon>Eukaryota</taxon>
        <taxon>Metazoa</taxon>
        <taxon>Ecdysozoa</taxon>
        <taxon>Nematoda</taxon>
        <taxon>Chromadorea</taxon>
        <taxon>Rhabditida</taxon>
        <taxon>Rhabditina</taxon>
        <taxon>Diplogasteromorpha</taxon>
        <taxon>Diplogasteroidea</taxon>
        <taxon>Neodiplogasteridae</taxon>
        <taxon>Pristionchus</taxon>
    </lineage>
</organism>
<dbReference type="AlphaFoldDB" id="A0AAV5TDA4"/>
<proteinExistence type="predicted"/>
<dbReference type="Proteomes" id="UP001432027">
    <property type="component" value="Unassembled WGS sequence"/>
</dbReference>
<keyword evidence="3" id="KW-1185">Reference proteome</keyword>
<protein>
    <submittedName>
        <fullName evidence="2">Uncharacterized protein</fullName>
    </submittedName>
</protein>
<accession>A0AAV5TDA4</accession>
<comment type="caution">
    <text evidence="2">The sequence shown here is derived from an EMBL/GenBank/DDBJ whole genome shotgun (WGS) entry which is preliminary data.</text>
</comment>
<gene>
    <name evidence="2" type="ORF">PENTCL1PPCAC_13929</name>
</gene>
<evidence type="ECO:0000256" key="1">
    <source>
        <dbReference type="SAM" id="Phobius"/>
    </source>
</evidence>
<feature type="non-terminal residue" evidence="2">
    <location>
        <position position="1"/>
    </location>
</feature>
<evidence type="ECO:0000313" key="3">
    <source>
        <dbReference type="Proteomes" id="UP001432027"/>
    </source>
</evidence>